<dbReference type="EMBL" id="AJJQ01000004">
    <property type="protein sequence ID" value="EID51904.1"/>
    <property type="molecule type" value="Genomic_DNA"/>
</dbReference>
<dbReference type="AlphaFoldDB" id="I0UVK1"/>
<keyword evidence="2" id="KW-1185">Reference proteome</keyword>
<protein>
    <submittedName>
        <fullName evidence="1">Uncharacterized protein</fullName>
    </submittedName>
</protein>
<accession>I0UVK1</accession>
<dbReference type="Proteomes" id="UP000004863">
    <property type="component" value="Unassembled WGS sequence"/>
</dbReference>
<evidence type="ECO:0000313" key="1">
    <source>
        <dbReference type="EMBL" id="EID51904.1"/>
    </source>
</evidence>
<name>I0UVK1_9MICC</name>
<organism evidence="1 2">
    <name type="scientific">Rothia aeria F0474</name>
    <dbReference type="NCBI Taxonomy" id="1125724"/>
    <lineage>
        <taxon>Bacteria</taxon>
        <taxon>Bacillati</taxon>
        <taxon>Actinomycetota</taxon>
        <taxon>Actinomycetes</taxon>
        <taxon>Micrococcales</taxon>
        <taxon>Micrococcaceae</taxon>
        <taxon>Rothia</taxon>
    </lineage>
</organism>
<proteinExistence type="predicted"/>
<comment type="caution">
    <text evidence="1">The sequence shown here is derived from an EMBL/GenBank/DDBJ whole genome shotgun (WGS) entry which is preliminary data.</text>
</comment>
<gene>
    <name evidence="1" type="ORF">HMPREF1324_0748</name>
</gene>
<evidence type="ECO:0000313" key="2">
    <source>
        <dbReference type="Proteomes" id="UP000004863"/>
    </source>
</evidence>
<sequence length="62" mass="6894">MPDTFILKNGAILGAPYRTLSAVGWALQAVYFKGRPTLPNERNNLAQNNPKGYYAINFTFST</sequence>
<reference evidence="1" key="1">
    <citation type="submission" date="2012-03" db="EMBL/GenBank/DDBJ databases">
        <authorList>
            <person name="Durkin A.S."/>
            <person name="McCorrison J."/>
            <person name="Torralba M."/>
            <person name="Gillis M."/>
            <person name="Methe B."/>
            <person name="Sutton G."/>
            <person name="Nelson K.E."/>
        </authorList>
    </citation>
    <scope>NUCLEOTIDE SEQUENCE [LARGE SCALE GENOMIC DNA]</scope>
    <source>
        <strain evidence="1">F0474</strain>
    </source>
</reference>